<sequence length="58" mass="6437">MPLLIVFTDTSLCGTLILPQDLSSPAGSPCTWLCNLYQILKVVFQNIVILDHTFVQKS</sequence>
<reference evidence="1" key="1">
    <citation type="submission" date="2014-05" db="EMBL/GenBank/DDBJ databases">
        <authorList>
            <person name="Chronopoulou M."/>
        </authorList>
    </citation>
    <scope>NUCLEOTIDE SEQUENCE</scope>
    <source>
        <tissue evidence="1">Whole organism</tissue>
    </source>
</reference>
<protein>
    <submittedName>
        <fullName evidence="1">Uncharacterized protein</fullName>
    </submittedName>
</protein>
<proteinExistence type="predicted"/>
<name>A0A0K2T0I5_LEPSM</name>
<organism evidence="1">
    <name type="scientific">Lepeophtheirus salmonis</name>
    <name type="common">Salmon louse</name>
    <name type="synonym">Caligus salmonis</name>
    <dbReference type="NCBI Taxonomy" id="72036"/>
    <lineage>
        <taxon>Eukaryota</taxon>
        <taxon>Metazoa</taxon>
        <taxon>Ecdysozoa</taxon>
        <taxon>Arthropoda</taxon>
        <taxon>Crustacea</taxon>
        <taxon>Multicrustacea</taxon>
        <taxon>Hexanauplia</taxon>
        <taxon>Copepoda</taxon>
        <taxon>Siphonostomatoida</taxon>
        <taxon>Caligidae</taxon>
        <taxon>Lepeophtheirus</taxon>
    </lineage>
</organism>
<dbReference type="AlphaFoldDB" id="A0A0K2T0I5"/>
<dbReference type="EMBL" id="HACA01002162">
    <property type="protein sequence ID" value="CDW19523.1"/>
    <property type="molecule type" value="Transcribed_RNA"/>
</dbReference>
<accession>A0A0K2T0I5</accession>
<evidence type="ECO:0000313" key="1">
    <source>
        <dbReference type="EMBL" id="CDW19523.1"/>
    </source>
</evidence>